<protein>
    <submittedName>
        <fullName evidence="1">Uncharacterized protein</fullName>
    </submittedName>
</protein>
<dbReference type="eggNOG" id="COG2345">
    <property type="taxonomic scope" value="Bacteria"/>
</dbReference>
<accession>A0A0A1DMZ3</accession>
<dbReference type="KEGG" id="psim:KR76_21675"/>
<dbReference type="GO" id="GO:0008270">
    <property type="term" value="F:zinc ion binding"/>
    <property type="evidence" value="ECO:0007669"/>
    <property type="project" value="InterPro"/>
</dbReference>
<dbReference type="GeneID" id="96611396"/>
<sequence length="442" mass="46152">MAGPRAFAGASGLGDDGLALALAPALTPDGVEASPRFFHGFATHPQVLARGLGVLAEITATRYFHYTPTTQRDPVLTAQGDRLRAECFSACNSVYARLDLLAAGLDGGEIAHGTTNVDLGTATRALLAQVGRADLLHLAVGLDEVRLATLDATVVERPVAMPTRWIRALGNVAELHHGLVPAFSVDAAGARAFLATVPAATATTRGSGWLVPDRRGVRLAARPGPAAGSAVAVAGLHRLSALRRMLTHVEGMTFHHGGAGDAEAVVVEVALPAARLVVGLTAEAWRGHSGEGSLLTGLAVTTTGADARLVSALLSFEPVIDVPRLARATALSEERVRGALAVLASSGRVGWDLHDAAWFHRELPDDPDRVERDHPRLAGARALVAAGAVVRDDGGWTVSSGGTDHRVTGDPPARCTCRWYLTHGADRGPCKHVLAVRITEDR</sequence>
<reference evidence="1 2" key="1">
    <citation type="journal article" date="2015" name="Genome Announc.">
        <title>Complete Genome Sequence of Steroid-Transforming Nocardioides simplex VKM Ac-2033D.</title>
        <authorList>
            <person name="Shtratnikova V.Y."/>
            <person name="Schelkunov M.I."/>
            <person name="Pekov Y.A."/>
            <person name="Fokina V.V."/>
            <person name="Logacheva M.D."/>
            <person name="Sokolov S.L."/>
            <person name="Bragin E.Y."/>
            <person name="Ashapkin V.V."/>
            <person name="Donova M.V."/>
        </authorList>
    </citation>
    <scope>NUCLEOTIDE SEQUENCE [LARGE SCALE GENOMIC DNA]</scope>
    <source>
        <strain evidence="1 2">VKM Ac-2033D</strain>
    </source>
</reference>
<proteinExistence type="predicted"/>
<dbReference type="PROSITE" id="PS50966">
    <property type="entry name" value="ZF_SWIM"/>
    <property type="match status" value="1"/>
</dbReference>
<organism evidence="1 2">
    <name type="scientific">Nocardioides simplex</name>
    <name type="common">Arthrobacter simplex</name>
    <dbReference type="NCBI Taxonomy" id="2045"/>
    <lineage>
        <taxon>Bacteria</taxon>
        <taxon>Bacillati</taxon>
        <taxon>Actinomycetota</taxon>
        <taxon>Actinomycetes</taxon>
        <taxon>Propionibacteriales</taxon>
        <taxon>Nocardioidaceae</taxon>
        <taxon>Pimelobacter</taxon>
    </lineage>
</organism>
<dbReference type="HOGENOM" id="CLU_023622_1_0_11"/>
<dbReference type="Proteomes" id="UP000030300">
    <property type="component" value="Chromosome"/>
</dbReference>
<name>A0A0A1DMZ3_NOCSI</name>
<dbReference type="STRING" id="2045.KR76_21675"/>
<evidence type="ECO:0000313" key="1">
    <source>
        <dbReference type="EMBL" id="AIY18734.1"/>
    </source>
</evidence>
<keyword evidence="2" id="KW-1185">Reference proteome</keyword>
<evidence type="ECO:0000313" key="2">
    <source>
        <dbReference type="Proteomes" id="UP000030300"/>
    </source>
</evidence>
<dbReference type="Pfam" id="PF04434">
    <property type="entry name" value="SWIM"/>
    <property type="match status" value="1"/>
</dbReference>
<dbReference type="InterPro" id="IPR007527">
    <property type="entry name" value="Znf_SWIM"/>
</dbReference>
<dbReference type="EMBL" id="CP009896">
    <property type="protein sequence ID" value="AIY18734.1"/>
    <property type="molecule type" value="Genomic_DNA"/>
</dbReference>
<dbReference type="RefSeq" id="WP_038681264.1">
    <property type="nucleotide sequence ID" value="NZ_BJMC01000011.1"/>
</dbReference>
<dbReference type="OrthoDB" id="7821105at2"/>
<gene>
    <name evidence="1" type="ORF">KR76_21675</name>
</gene>
<dbReference type="AlphaFoldDB" id="A0A0A1DMZ3"/>